<evidence type="ECO:0000313" key="1">
    <source>
        <dbReference type="EMBL" id="AAS45491.1"/>
    </source>
</evidence>
<dbReference type="EMBL" id="AY543651">
    <property type="protein sequence ID" value="AAS45491.1"/>
    <property type="molecule type" value="Genomic_DNA"/>
</dbReference>
<accession>Q6QF87</accession>
<sequence length="36" mass="3932">MLLSSLRNSLEILLARSCATTPESKTPRDSLPTISE</sequence>
<proteinExistence type="predicted"/>
<reference evidence="1" key="1">
    <citation type="submission" date="2004-01" db="EMBL/GenBank/DDBJ databases">
        <title>Identification of fatigue related genes in mice muscle.</title>
        <authorList>
            <person name="Luan X."/>
            <person name="Liu W."/>
            <person name="Hu Z."/>
            <person name="Wang K."/>
            <person name="Li Q."/>
            <person name="Liu J."/>
            <person name="Cao Z."/>
        </authorList>
    </citation>
    <scope>NUCLEOTIDE SEQUENCE</scope>
    <source>
        <strain evidence="1">BALB/c</strain>
        <tissue evidence="1">Muscle</tissue>
    </source>
</reference>
<name>Q6QF87_MOUSE</name>
<reference evidence="2" key="2">
    <citation type="submission" date="2004-02" db="EMBL/GenBank/DDBJ databases">
        <title>Identification of fatigue related genes in mice muscle.</title>
        <authorList>
            <person name="Luan X."/>
            <person name="Hu Z."/>
            <person name="Liu W."/>
            <person name="Wang K."/>
            <person name="Li Q."/>
            <person name="Wu Y."/>
            <person name="Zhang L."/>
        </authorList>
    </citation>
    <scope>NUCLEOTIDE SEQUENCE</scope>
    <source>
        <strain evidence="2">BALB/c</strain>
        <tissue evidence="2">Muscle</tissue>
    </source>
</reference>
<protein>
    <submittedName>
        <fullName evidence="2">Uncharacterized protein</fullName>
    </submittedName>
</protein>
<dbReference type="EMBL" id="AY543652">
    <property type="protein sequence ID" value="AAS45492.1"/>
    <property type="molecule type" value="Genomic_DNA"/>
</dbReference>
<evidence type="ECO:0000313" key="2">
    <source>
        <dbReference type="EMBL" id="AAS45492.1"/>
    </source>
</evidence>
<dbReference type="AlphaFoldDB" id="Q6QF87"/>
<organism evidence="2">
    <name type="scientific">Mus musculus</name>
    <name type="common">Mouse</name>
    <dbReference type="NCBI Taxonomy" id="10090"/>
    <lineage>
        <taxon>Eukaryota</taxon>
        <taxon>Metazoa</taxon>
        <taxon>Chordata</taxon>
        <taxon>Craniata</taxon>
        <taxon>Vertebrata</taxon>
        <taxon>Euteleostomi</taxon>
        <taxon>Mammalia</taxon>
        <taxon>Eutheria</taxon>
        <taxon>Euarchontoglires</taxon>
        <taxon>Glires</taxon>
        <taxon>Rodentia</taxon>
        <taxon>Myomorpha</taxon>
        <taxon>Muroidea</taxon>
        <taxon>Muridae</taxon>
        <taxon>Murinae</taxon>
        <taxon>Mus</taxon>
        <taxon>Mus</taxon>
    </lineage>
</organism>